<accession>X1CWU0</accession>
<evidence type="ECO:0000256" key="2">
    <source>
        <dbReference type="ARBA" id="ARBA00022840"/>
    </source>
</evidence>
<evidence type="ECO:0000313" key="3">
    <source>
        <dbReference type="EMBL" id="GAH12312.1"/>
    </source>
</evidence>
<protein>
    <submittedName>
        <fullName evidence="3">Uncharacterized protein</fullName>
    </submittedName>
</protein>
<dbReference type="GO" id="GO:0005524">
    <property type="term" value="F:ATP binding"/>
    <property type="evidence" value="ECO:0007669"/>
    <property type="project" value="UniProtKB-KW"/>
</dbReference>
<feature type="non-terminal residue" evidence="3">
    <location>
        <position position="1"/>
    </location>
</feature>
<proteinExistence type="predicted"/>
<reference evidence="3" key="1">
    <citation type="journal article" date="2014" name="Front. Microbiol.">
        <title>High frequency of phylogenetically diverse reductive dehalogenase-homologous genes in deep subseafloor sedimentary metagenomes.</title>
        <authorList>
            <person name="Kawai M."/>
            <person name="Futagami T."/>
            <person name="Toyoda A."/>
            <person name="Takaki Y."/>
            <person name="Nishi S."/>
            <person name="Hori S."/>
            <person name="Arai W."/>
            <person name="Tsubouchi T."/>
            <person name="Morono Y."/>
            <person name="Uchiyama I."/>
            <person name="Ito T."/>
            <person name="Fujiyama A."/>
            <person name="Inagaki F."/>
            <person name="Takami H."/>
        </authorList>
    </citation>
    <scope>NUCLEOTIDE SEQUENCE</scope>
    <source>
        <strain evidence="3">Expedition CK06-06</strain>
    </source>
</reference>
<sequence>FTEIELEEFTPEEAERLIRLKLEQFFGEETDTPADFMDMVTQRAAGNPFYIEEILNYLKDLGVDPHDAERLAGIDLPTSIYSLILSRIDQLNEHQQITLKVASVIGRLFRAAMVWGVYPELGELSGVQNYLEVLNAVELTALDKPEPELVYLFKHVVTQEVAYESLPYATRAALHEQIGGYIEANYGETLDQYLDLLALHYDRSENEDKKREYLRKAGEAAQ</sequence>
<dbReference type="PANTHER" id="PTHR16305:SF28">
    <property type="entry name" value="GUANYLATE CYCLASE DOMAIN-CONTAINING PROTEIN"/>
    <property type="match status" value="1"/>
</dbReference>
<comment type="caution">
    <text evidence="3">The sequence shown here is derived from an EMBL/GenBank/DDBJ whole genome shotgun (WGS) entry which is preliminary data.</text>
</comment>
<keyword evidence="2" id="KW-0067">ATP-binding</keyword>
<dbReference type="EMBL" id="BART01033901">
    <property type="protein sequence ID" value="GAH12312.1"/>
    <property type="molecule type" value="Genomic_DNA"/>
</dbReference>
<organism evidence="3">
    <name type="scientific">marine sediment metagenome</name>
    <dbReference type="NCBI Taxonomy" id="412755"/>
    <lineage>
        <taxon>unclassified sequences</taxon>
        <taxon>metagenomes</taxon>
        <taxon>ecological metagenomes</taxon>
    </lineage>
</organism>
<dbReference type="GO" id="GO:0004016">
    <property type="term" value="F:adenylate cyclase activity"/>
    <property type="evidence" value="ECO:0007669"/>
    <property type="project" value="TreeGrafter"/>
</dbReference>
<gene>
    <name evidence="3" type="ORF">S01H4_58099</name>
</gene>
<keyword evidence="1" id="KW-0547">Nucleotide-binding</keyword>
<dbReference type="AlphaFoldDB" id="X1CWU0"/>
<evidence type="ECO:0000256" key="1">
    <source>
        <dbReference type="ARBA" id="ARBA00022741"/>
    </source>
</evidence>
<name>X1CWU0_9ZZZZ</name>
<dbReference type="PANTHER" id="PTHR16305">
    <property type="entry name" value="TESTICULAR SOLUBLE ADENYLYL CYCLASE"/>
    <property type="match status" value="1"/>
</dbReference>
<feature type="non-terminal residue" evidence="3">
    <location>
        <position position="222"/>
    </location>
</feature>
<dbReference type="GO" id="GO:0005737">
    <property type="term" value="C:cytoplasm"/>
    <property type="evidence" value="ECO:0007669"/>
    <property type="project" value="TreeGrafter"/>
</dbReference>